<protein>
    <submittedName>
        <fullName evidence="1">Uncharacterized protein</fullName>
    </submittedName>
</protein>
<sequence>MIVNNSEIRFPSTFRLPFTEKSILTNLRYNMSECIYTSVDLIIDEHPNQPIATEFTFLKKRQGIIQMYMRTLKKDSIVNVHHMYVALFGGDESELRMIDIGSQMSEIKYGGQISFSCRYVADDRYFKLITMEINWQTRKMIGDSFSNRDYRTISCNLAECYIYGLLECRIDAKSTNKRKFMLPPNRTSIPQGGCQYLINLIPMNTKNMKLFSKYELISVSQYSLDIYTLEEHFEGCYRIQHENKSGKVIIDQCYLTKRCRLEIDGREQEVTWSDKLEISINKNHFVDVEIVASGHKQGGNKVFALIATSAIMNKLNI</sequence>
<keyword evidence="2" id="KW-1185">Reference proteome</keyword>
<gene>
    <name evidence="1" type="ORF">AKO1_002197</name>
</gene>
<proteinExistence type="predicted"/>
<evidence type="ECO:0000313" key="2">
    <source>
        <dbReference type="Proteomes" id="UP001431209"/>
    </source>
</evidence>
<comment type="caution">
    <text evidence="1">The sequence shown here is derived from an EMBL/GenBank/DDBJ whole genome shotgun (WGS) entry which is preliminary data.</text>
</comment>
<evidence type="ECO:0000313" key="1">
    <source>
        <dbReference type="EMBL" id="KAL0478855.1"/>
    </source>
</evidence>
<dbReference type="Proteomes" id="UP001431209">
    <property type="component" value="Unassembled WGS sequence"/>
</dbReference>
<dbReference type="EMBL" id="JAOPGA020000474">
    <property type="protein sequence ID" value="KAL0478855.1"/>
    <property type="molecule type" value="Genomic_DNA"/>
</dbReference>
<feature type="non-terminal residue" evidence="1">
    <location>
        <position position="317"/>
    </location>
</feature>
<reference evidence="1 2" key="1">
    <citation type="submission" date="2024-03" db="EMBL/GenBank/DDBJ databases">
        <title>The Acrasis kona genome and developmental transcriptomes reveal deep origins of eukaryotic multicellular pathways.</title>
        <authorList>
            <person name="Sheikh S."/>
            <person name="Fu C.-J."/>
            <person name="Brown M.W."/>
            <person name="Baldauf S.L."/>
        </authorList>
    </citation>
    <scope>NUCLEOTIDE SEQUENCE [LARGE SCALE GENOMIC DNA]</scope>
    <source>
        <strain evidence="1 2">ATCC MYA-3509</strain>
    </source>
</reference>
<accession>A0AAW2YNZ3</accession>
<name>A0AAW2YNZ3_9EUKA</name>
<organism evidence="1 2">
    <name type="scientific">Acrasis kona</name>
    <dbReference type="NCBI Taxonomy" id="1008807"/>
    <lineage>
        <taxon>Eukaryota</taxon>
        <taxon>Discoba</taxon>
        <taxon>Heterolobosea</taxon>
        <taxon>Tetramitia</taxon>
        <taxon>Eutetramitia</taxon>
        <taxon>Acrasidae</taxon>
        <taxon>Acrasis</taxon>
    </lineage>
</organism>
<dbReference type="AlphaFoldDB" id="A0AAW2YNZ3"/>